<protein>
    <submittedName>
        <fullName evidence="4">Uncharacterized protein</fullName>
    </submittedName>
</protein>
<gene>
    <name evidence="4" type="ORF">CMV_012765</name>
</gene>
<dbReference type="SUPFAM" id="SSF51110">
    <property type="entry name" value="alpha-D-mannose-specific plant lectins"/>
    <property type="match status" value="1"/>
</dbReference>
<organism evidence="4 5">
    <name type="scientific">Castanea mollissima</name>
    <name type="common">Chinese chestnut</name>
    <dbReference type="NCBI Taxonomy" id="60419"/>
    <lineage>
        <taxon>Eukaryota</taxon>
        <taxon>Viridiplantae</taxon>
        <taxon>Streptophyta</taxon>
        <taxon>Embryophyta</taxon>
        <taxon>Tracheophyta</taxon>
        <taxon>Spermatophyta</taxon>
        <taxon>Magnoliopsida</taxon>
        <taxon>eudicotyledons</taxon>
        <taxon>Gunneridae</taxon>
        <taxon>Pentapetalae</taxon>
        <taxon>rosids</taxon>
        <taxon>fabids</taxon>
        <taxon>Fagales</taxon>
        <taxon>Fagaceae</taxon>
        <taxon>Castanea</taxon>
    </lineage>
</organism>
<reference evidence="4" key="1">
    <citation type="submission" date="2020-03" db="EMBL/GenBank/DDBJ databases">
        <title>Castanea mollissima Vanexum genome sequencing.</title>
        <authorList>
            <person name="Staton M."/>
        </authorList>
    </citation>
    <scope>NUCLEOTIDE SEQUENCE</scope>
    <source>
        <tissue evidence="4">Leaf</tissue>
    </source>
</reference>
<sequence length="153" mass="16642">MATTLLLLLLSAILTAEAQQGESIVSLGSFLTPETNSSWLSSSGLYAFGFYQQTNGYAIGVFLAGIPEKTSQYISAETRLVSSVSESDQSTGIFQLVMQTDGNLVQYSLVLELKPEYAYRSSVTFGNNASLCLDDDGRLYLLTFTGTYLRNLT</sequence>
<proteinExistence type="predicted"/>
<keyword evidence="2" id="KW-1015">Disulfide bond</keyword>
<keyword evidence="1 3" id="KW-0732">Signal</keyword>
<feature type="signal peptide" evidence="3">
    <location>
        <begin position="1"/>
        <end position="18"/>
    </location>
</feature>
<evidence type="ECO:0000256" key="3">
    <source>
        <dbReference type="SAM" id="SignalP"/>
    </source>
</evidence>
<evidence type="ECO:0000313" key="5">
    <source>
        <dbReference type="Proteomes" id="UP000737018"/>
    </source>
</evidence>
<keyword evidence="5" id="KW-1185">Reference proteome</keyword>
<dbReference type="Proteomes" id="UP000737018">
    <property type="component" value="Unassembled WGS sequence"/>
</dbReference>
<dbReference type="OrthoDB" id="1733367at2759"/>
<name>A0A8J4R302_9ROSI</name>
<evidence type="ECO:0000313" key="4">
    <source>
        <dbReference type="EMBL" id="KAF3962763.1"/>
    </source>
</evidence>
<evidence type="ECO:0000256" key="2">
    <source>
        <dbReference type="ARBA" id="ARBA00023157"/>
    </source>
</evidence>
<feature type="chain" id="PRO_5035316331" evidence="3">
    <location>
        <begin position="19"/>
        <end position="153"/>
    </location>
</feature>
<dbReference type="InterPro" id="IPR036426">
    <property type="entry name" value="Bulb-type_lectin_dom_sf"/>
</dbReference>
<accession>A0A8J4R302</accession>
<dbReference type="EMBL" id="JRKL02001658">
    <property type="protein sequence ID" value="KAF3962763.1"/>
    <property type="molecule type" value="Genomic_DNA"/>
</dbReference>
<dbReference type="Gene3D" id="2.90.10.10">
    <property type="entry name" value="Bulb-type lectin domain"/>
    <property type="match status" value="1"/>
</dbReference>
<evidence type="ECO:0000256" key="1">
    <source>
        <dbReference type="ARBA" id="ARBA00022729"/>
    </source>
</evidence>
<dbReference type="AlphaFoldDB" id="A0A8J4R302"/>
<comment type="caution">
    <text evidence="4">The sequence shown here is derived from an EMBL/GenBank/DDBJ whole genome shotgun (WGS) entry which is preliminary data.</text>
</comment>